<keyword evidence="3" id="KW-1185">Reference proteome</keyword>
<dbReference type="KEGG" id="rba:RB550"/>
<dbReference type="EMBL" id="BX294133">
    <property type="protein sequence ID" value="CAD71647.1"/>
    <property type="molecule type" value="Genomic_DNA"/>
</dbReference>
<evidence type="ECO:0000313" key="3">
    <source>
        <dbReference type="Proteomes" id="UP000001025"/>
    </source>
</evidence>
<keyword evidence="1" id="KW-0732">Signal</keyword>
<sequence length="137" mass="15130">MVSTGSRSMLASMFPAARSIALAAPSAASLVVSTRDDVSCFILSVSTRTDGSPSSDVNRNQPTTAISRTIATTKMRARIRHLWCEWFVGQRRLSRWPIWNQFCLQSDNERSLPMSRSIARAIPASKMTNAIRLISGK</sequence>
<evidence type="ECO:0000313" key="2">
    <source>
        <dbReference type="EMBL" id="CAD71647.1"/>
    </source>
</evidence>
<dbReference type="AlphaFoldDB" id="Q7UYJ5"/>
<name>Q7UYJ5_RHOBA</name>
<protein>
    <recommendedName>
        <fullName evidence="4">Secreted protein</fullName>
    </recommendedName>
</protein>
<dbReference type="HOGENOM" id="CLU_1863600_0_0_0"/>
<dbReference type="EnsemblBacteria" id="CAD71647">
    <property type="protein sequence ID" value="CAD71647"/>
    <property type="gene ID" value="RB550"/>
</dbReference>
<evidence type="ECO:0008006" key="4">
    <source>
        <dbReference type="Google" id="ProtNLM"/>
    </source>
</evidence>
<dbReference type="Proteomes" id="UP000001025">
    <property type="component" value="Chromosome"/>
</dbReference>
<proteinExistence type="predicted"/>
<evidence type="ECO:0000256" key="1">
    <source>
        <dbReference type="SAM" id="SignalP"/>
    </source>
</evidence>
<gene>
    <name evidence="2" type="ordered locus">RB550</name>
</gene>
<feature type="chain" id="PRO_5004292326" description="Secreted protein" evidence="1">
    <location>
        <begin position="24"/>
        <end position="137"/>
    </location>
</feature>
<dbReference type="STRING" id="243090.RB550"/>
<feature type="signal peptide" evidence="1">
    <location>
        <begin position="1"/>
        <end position="23"/>
    </location>
</feature>
<reference evidence="2 3" key="1">
    <citation type="journal article" date="2003" name="Proc. Natl. Acad. Sci. U.S.A.">
        <title>Complete genome sequence of the marine planctomycete Pirellula sp. strain 1.</title>
        <authorList>
            <person name="Gloeckner F.O."/>
            <person name="Kube M."/>
            <person name="Bauer M."/>
            <person name="Teeling H."/>
            <person name="Lombardot T."/>
            <person name="Ludwig W."/>
            <person name="Gade D."/>
            <person name="Beck A."/>
            <person name="Borzym K."/>
            <person name="Heitmann K."/>
            <person name="Rabus R."/>
            <person name="Schlesner H."/>
            <person name="Amann R."/>
            <person name="Reinhardt R."/>
        </authorList>
    </citation>
    <scope>NUCLEOTIDE SEQUENCE [LARGE SCALE GENOMIC DNA]</scope>
    <source>
        <strain evidence="3">DSM 10527 / NCIMB 13988 / SH1</strain>
    </source>
</reference>
<accession>Q7UYJ5</accession>
<dbReference type="InParanoid" id="Q7UYJ5"/>
<organism evidence="2 3">
    <name type="scientific">Rhodopirellula baltica (strain DSM 10527 / NCIMB 13988 / SH1)</name>
    <dbReference type="NCBI Taxonomy" id="243090"/>
    <lineage>
        <taxon>Bacteria</taxon>
        <taxon>Pseudomonadati</taxon>
        <taxon>Planctomycetota</taxon>
        <taxon>Planctomycetia</taxon>
        <taxon>Pirellulales</taxon>
        <taxon>Pirellulaceae</taxon>
        <taxon>Rhodopirellula</taxon>
    </lineage>
</organism>